<reference evidence="2" key="1">
    <citation type="submission" date="2023-01" db="EMBL/GenBank/DDBJ databases">
        <authorList>
            <person name="Van Ghelder C."/>
            <person name="Rancurel C."/>
        </authorList>
    </citation>
    <scope>NUCLEOTIDE SEQUENCE</scope>
    <source>
        <strain evidence="2">CNCM I-4278</strain>
    </source>
</reference>
<dbReference type="Proteomes" id="UP001152607">
    <property type="component" value="Unassembled WGS sequence"/>
</dbReference>
<dbReference type="OrthoDB" id="5360893at2759"/>
<evidence type="ECO:0000313" key="2">
    <source>
        <dbReference type="EMBL" id="CAI6340079.1"/>
    </source>
</evidence>
<dbReference type="InterPro" id="IPR013022">
    <property type="entry name" value="Xyl_isomerase-like_TIM-brl"/>
</dbReference>
<organism evidence="2 3">
    <name type="scientific">Periconia digitata</name>
    <dbReference type="NCBI Taxonomy" id="1303443"/>
    <lineage>
        <taxon>Eukaryota</taxon>
        <taxon>Fungi</taxon>
        <taxon>Dikarya</taxon>
        <taxon>Ascomycota</taxon>
        <taxon>Pezizomycotina</taxon>
        <taxon>Dothideomycetes</taxon>
        <taxon>Pleosporomycetidae</taxon>
        <taxon>Pleosporales</taxon>
        <taxon>Massarineae</taxon>
        <taxon>Periconiaceae</taxon>
        <taxon>Periconia</taxon>
    </lineage>
</organism>
<dbReference type="InterPro" id="IPR050312">
    <property type="entry name" value="IolE/XylAMocC-like"/>
</dbReference>
<feature type="domain" description="Xylose isomerase-like TIM barrel" evidence="1">
    <location>
        <begin position="29"/>
        <end position="322"/>
    </location>
</feature>
<proteinExistence type="predicted"/>
<sequence>MTLLPGISTMSLGRNQAGHTLSHKLHCTAQNGLRGIELFYDDLQALATPPTPSNLLKAATYVHDLCTSLNLTVICLQPFMHYEGLINRVDHAKRIEDMKLWLKLAKALDTDLILVPSSFLGEDECTGDFDTIVSDLREIAELGVSEGVEDGKVIRFMYEGLCWGTHVDTWEVCWDIVQAVDRGNFGICLDSFNILGRIYADPAAVGGKTADAESVVGESMKRMVERITPFKEKIFFVQVVDAEKLREPLQPGHAFYQEGQRARMSWSRNCRLFYGETEEGAYLPVKEVVETIFKKIGYEGWASFEFFNRAMEKKGDGVVEGLAARAGKAWGIMMEDLELVDVRVSRAGLRKDSKDLEEIARL</sequence>
<dbReference type="Gene3D" id="3.20.20.150">
    <property type="entry name" value="Divalent-metal-dependent TIM barrel enzymes"/>
    <property type="match status" value="1"/>
</dbReference>
<dbReference type="InterPro" id="IPR036237">
    <property type="entry name" value="Xyl_isomerase-like_sf"/>
</dbReference>
<accession>A0A9W4URF9</accession>
<dbReference type="EMBL" id="CAOQHR010000010">
    <property type="protein sequence ID" value="CAI6340079.1"/>
    <property type="molecule type" value="Genomic_DNA"/>
</dbReference>
<evidence type="ECO:0000259" key="1">
    <source>
        <dbReference type="Pfam" id="PF01261"/>
    </source>
</evidence>
<dbReference type="PANTHER" id="PTHR12110">
    <property type="entry name" value="HYDROXYPYRUVATE ISOMERASE"/>
    <property type="match status" value="1"/>
</dbReference>
<dbReference type="Pfam" id="PF01261">
    <property type="entry name" value="AP_endonuc_2"/>
    <property type="match status" value="1"/>
</dbReference>
<comment type="caution">
    <text evidence="2">The sequence shown here is derived from an EMBL/GenBank/DDBJ whole genome shotgun (WGS) entry which is preliminary data.</text>
</comment>
<dbReference type="AlphaFoldDB" id="A0A9W4URF9"/>
<protein>
    <recommendedName>
        <fullName evidence="1">Xylose isomerase-like TIM barrel domain-containing protein</fullName>
    </recommendedName>
</protein>
<gene>
    <name evidence="2" type="ORF">PDIGIT_LOCUS13247</name>
</gene>
<dbReference type="SUPFAM" id="SSF51658">
    <property type="entry name" value="Xylose isomerase-like"/>
    <property type="match status" value="1"/>
</dbReference>
<name>A0A9W4URF9_9PLEO</name>
<dbReference type="PANTHER" id="PTHR12110:SF21">
    <property type="entry name" value="XYLOSE ISOMERASE-LIKE TIM BARREL DOMAIN-CONTAINING PROTEIN"/>
    <property type="match status" value="1"/>
</dbReference>
<keyword evidence="3" id="KW-1185">Reference proteome</keyword>
<evidence type="ECO:0000313" key="3">
    <source>
        <dbReference type="Proteomes" id="UP001152607"/>
    </source>
</evidence>